<accession>J4U9T9</accession>
<dbReference type="EMBL" id="ALBS01000240">
    <property type="protein sequence ID" value="EJT47440.1"/>
    <property type="molecule type" value="Genomic_DNA"/>
</dbReference>
<dbReference type="PANTHER" id="PTHR32440">
    <property type="entry name" value="PHOSPHATASE DCR2-RELATED-RELATED"/>
    <property type="match status" value="1"/>
</dbReference>
<dbReference type="KEGG" id="tasa:A1Q1_03695"/>
<dbReference type="Gene3D" id="3.60.21.10">
    <property type="match status" value="1"/>
</dbReference>
<evidence type="ECO:0000256" key="1">
    <source>
        <dbReference type="SAM" id="SignalP"/>
    </source>
</evidence>
<evidence type="ECO:0000259" key="2">
    <source>
        <dbReference type="Pfam" id="PF00149"/>
    </source>
</evidence>
<evidence type="ECO:0000313" key="3">
    <source>
        <dbReference type="EMBL" id="EJT47440.1"/>
    </source>
</evidence>
<dbReference type="GO" id="GO:0016788">
    <property type="term" value="F:hydrolase activity, acting on ester bonds"/>
    <property type="evidence" value="ECO:0007669"/>
    <property type="project" value="TreeGrafter"/>
</dbReference>
<dbReference type="InterPro" id="IPR029052">
    <property type="entry name" value="Metallo-depent_PP-like"/>
</dbReference>
<dbReference type="InterPro" id="IPR004843">
    <property type="entry name" value="Calcineurin-like_PHP"/>
</dbReference>
<dbReference type="Pfam" id="PF00149">
    <property type="entry name" value="Metallophos"/>
    <property type="match status" value="1"/>
</dbReference>
<organism evidence="3 4">
    <name type="scientific">Trichosporon asahii var. asahii (strain ATCC 90039 / CBS 2479 / JCM 2466 / KCTC 7840 / NBRC 103889/ NCYC 2677 / UAMH 7654)</name>
    <name type="common">Yeast</name>
    <dbReference type="NCBI Taxonomy" id="1186058"/>
    <lineage>
        <taxon>Eukaryota</taxon>
        <taxon>Fungi</taxon>
        <taxon>Dikarya</taxon>
        <taxon>Basidiomycota</taxon>
        <taxon>Agaricomycotina</taxon>
        <taxon>Tremellomycetes</taxon>
        <taxon>Trichosporonales</taxon>
        <taxon>Trichosporonaceae</taxon>
        <taxon>Trichosporon</taxon>
    </lineage>
</organism>
<feature type="domain" description="Calcineurin-like phosphoesterase" evidence="2">
    <location>
        <begin position="45"/>
        <end position="319"/>
    </location>
</feature>
<comment type="caution">
    <text evidence="3">The sequence shown here is derived from an EMBL/GenBank/DDBJ whole genome shotgun (WGS) entry which is preliminary data.</text>
</comment>
<dbReference type="RefSeq" id="XP_014178920.1">
    <property type="nucleotide sequence ID" value="XM_014323445.1"/>
</dbReference>
<protein>
    <submittedName>
        <fullName evidence="3">Calcineurin-like phosphoesterase</fullName>
    </submittedName>
</protein>
<dbReference type="PANTHER" id="PTHR32440:SF11">
    <property type="entry name" value="METALLOPHOSPHOESTERASE DOMAIN-CONTAINING PROTEIN"/>
    <property type="match status" value="1"/>
</dbReference>
<dbReference type="VEuPathDB" id="FungiDB:A1Q1_03695"/>
<feature type="signal peptide" evidence="1">
    <location>
        <begin position="1"/>
        <end position="20"/>
    </location>
</feature>
<sequence length="400" mass="44109">MFLGLAAMFALIIWAPSVFGVPAGQKDGLNPYADGRTLSANGDKFKIVLFSDLHYGERGTNNSWVKWADEADAKSTEVMRKALADEHPDFVVYGGDQVTGENTFYNVTGHQNHLLQPVLETKTRFCSIFGNHDESYNVSHISSYLHEKDVAPELSWTQRVVESAADPKGQFNYFIPLWADKSQAPAAVLWFFDSRSGVHYSGEFGIKNEPWLALDWVDPQAATWINNTADAMRKEWGTLPPALVFVHIPPVLATPISKEVAERPDDFPGINFDPKPDTQGDAKGKFWHRTDPSHPWWAAVSGTLGADDGLLGVISGHDHGDDWCGRAESAGPYTFCYARHTGYGGYGTWARGSRVFEFSTKGGALDGLRTWIRMEDHSAANTTTLAEGGKAVLRNSRDAP</sequence>
<dbReference type="OrthoDB" id="783096at2759"/>
<dbReference type="GO" id="GO:0005737">
    <property type="term" value="C:cytoplasm"/>
    <property type="evidence" value="ECO:0007669"/>
    <property type="project" value="TreeGrafter"/>
</dbReference>
<dbReference type="AlphaFoldDB" id="J4U9T9"/>
<feature type="chain" id="PRO_5003781588" evidence="1">
    <location>
        <begin position="21"/>
        <end position="400"/>
    </location>
</feature>
<evidence type="ECO:0000313" key="4">
    <source>
        <dbReference type="Proteomes" id="UP000002748"/>
    </source>
</evidence>
<reference evidence="3 4" key="1">
    <citation type="journal article" date="2012" name="Eukaryot. Cell">
        <title>Draft genome sequence of CBS 2479, the standard type strain of Trichosporon asahii.</title>
        <authorList>
            <person name="Yang R.Y."/>
            <person name="Li H.T."/>
            <person name="Zhu H."/>
            <person name="Zhou G.P."/>
            <person name="Wang M."/>
            <person name="Wang L."/>
        </authorList>
    </citation>
    <scope>NUCLEOTIDE SEQUENCE [LARGE SCALE GENOMIC DNA]</scope>
    <source>
        <strain evidence="4">ATCC 90039 / CBS 2479 / JCM 2466 / KCTC 7840 / NCYC 2677 / UAMH 7654</strain>
    </source>
</reference>
<dbReference type="GeneID" id="25987208"/>
<name>J4U9T9_TRIAS</name>
<dbReference type="Proteomes" id="UP000002748">
    <property type="component" value="Unassembled WGS sequence"/>
</dbReference>
<dbReference type="CDD" id="cd07383">
    <property type="entry name" value="MPP_Dcr2"/>
    <property type="match status" value="1"/>
</dbReference>
<keyword evidence="1" id="KW-0732">Signal</keyword>
<dbReference type="SUPFAM" id="SSF56300">
    <property type="entry name" value="Metallo-dependent phosphatases"/>
    <property type="match status" value="1"/>
</dbReference>
<dbReference type="HOGENOM" id="CLU_019692_1_1_1"/>
<proteinExistence type="predicted"/>
<gene>
    <name evidence="3" type="ORF">A1Q1_03695</name>
</gene>